<accession>A0ABD3WE05</accession>
<organism evidence="1 2">
    <name type="scientific">Sinanodonta woodiana</name>
    <name type="common">Chinese pond mussel</name>
    <name type="synonym">Anodonta woodiana</name>
    <dbReference type="NCBI Taxonomy" id="1069815"/>
    <lineage>
        <taxon>Eukaryota</taxon>
        <taxon>Metazoa</taxon>
        <taxon>Spiralia</taxon>
        <taxon>Lophotrochozoa</taxon>
        <taxon>Mollusca</taxon>
        <taxon>Bivalvia</taxon>
        <taxon>Autobranchia</taxon>
        <taxon>Heteroconchia</taxon>
        <taxon>Palaeoheterodonta</taxon>
        <taxon>Unionida</taxon>
        <taxon>Unionoidea</taxon>
        <taxon>Unionidae</taxon>
        <taxon>Unioninae</taxon>
        <taxon>Sinanodonta</taxon>
    </lineage>
</organism>
<evidence type="ECO:0000313" key="2">
    <source>
        <dbReference type="Proteomes" id="UP001634394"/>
    </source>
</evidence>
<dbReference type="EMBL" id="JBJQND010000007">
    <property type="protein sequence ID" value="KAL3870973.1"/>
    <property type="molecule type" value="Genomic_DNA"/>
</dbReference>
<evidence type="ECO:0000313" key="1">
    <source>
        <dbReference type="EMBL" id="KAL3870973.1"/>
    </source>
</evidence>
<protein>
    <submittedName>
        <fullName evidence="1">Uncharacterized protein</fullName>
    </submittedName>
</protein>
<dbReference type="AlphaFoldDB" id="A0ABD3WE05"/>
<dbReference type="Proteomes" id="UP001634394">
    <property type="component" value="Unassembled WGS sequence"/>
</dbReference>
<name>A0ABD3WE05_SINWO</name>
<sequence>MDFMVLPDKTIQAENTTTKAEPDEQDLSTKVIDINNVIKAFVYLFVYAIRAYGSLECVELHKLLPNTFNSIKLISRADFVDASAAYSCRTEIILENSTFERAAT</sequence>
<comment type="caution">
    <text evidence="1">The sequence shown here is derived from an EMBL/GenBank/DDBJ whole genome shotgun (WGS) entry which is preliminary data.</text>
</comment>
<gene>
    <name evidence="1" type="ORF">ACJMK2_038998</name>
</gene>
<proteinExistence type="predicted"/>
<reference evidence="1 2" key="1">
    <citation type="submission" date="2024-11" db="EMBL/GenBank/DDBJ databases">
        <title>Chromosome-level genome assembly of the freshwater bivalve Anodonta woodiana.</title>
        <authorList>
            <person name="Chen X."/>
        </authorList>
    </citation>
    <scope>NUCLEOTIDE SEQUENCE [LARGE SCALE GENOMIC DNA]</scope>
    <source>
        <strain evidence="1">MN2024</strain>
        <tissue evidence="1">Gills</tissue>
    </source>
</reference>
<keyword evidence="2" id="KW-1185">Reference proteome</keyword>